<dbReference type="GO" id="GO:0006552">
    <property type="term" value="P:L-leucine catabolic process"/>
    <property type="evidence" value="ECO:0007669"/>
    <property type="project" value="TreeGrafter"/>
</dbReference>
<evidence type="ECO:0000313" key="18">
    <source>
        <dbReference type="EMBL" id="ASJ24945.1"/>
    </source>
</evidence>
<feature type="binding site" evidence="12">
    <location>
        <position position="135"/>
    </location>
    <ligand>
        <name>substrate</name>
    </ligand>
</feature>
<name>A0A248LK71_9NEIS</name>
<keyword evidence="8" id="KW-0809">Transit peptide</keyword>
<evidence type="ECO:0000256" key="5">
    <source>
        <dbReference type="ARBA" id="ARBA00018258"/>
    </source>
</evidence>
<sequence length="388" mass="41183">MNSLPDLLGEDLAALRNAVRAFAEAEIAPRAADIDRTNQFPADLWPKFGDMGLLGITVAEADGGSGMGYLAHIVAMEEISRASASVALSYGAHSNLCVNQIRRHGTAAQKARYLPGLIAGTRIGALAMSEPNAGSDVVSMKLRAEAAGDRFILNGSKMWITNGGDADVLVVYAKTDPAAGPRGITAFIVEKGMPGFSHGPKLDKLGMRGSNTYPLFFDNVDIPAENVLGSVGGGVNVLMSGLDYERAVLAAGPLGIMQACLDVAEPYLAERQQFGQPIGDFQLMQGKLADMYVTLSASRAYVYAVGRALDAGYQGRSVRKDAAGAILYAAENATRLALDAIQCLGGNGYINDYPAGRLLRDAKLYEIGAGTSEIRRWLIGRELMAEYR</sequence>
<dbReference type="InterPro" id="IPR036250">
    <property type="entry name" value="AcylCo_DH-like_C"/>
</dbReference>
<dbReference type="AlphaFoldDB" id="A0A248LK71"/>
<dbReference type="InterPro" id="IPR006091">
    <property type="entry name" value="Acyl-CoA_Oxase/DH_mid-dom"/>
</dbReference>
<evidence type="ECO:0000259" key="16">
    <source>
        <dbReference type="Pfam" id="PF02770"/>
    </source>
</evidence>
<feature type="binding site" evidence="13">
    <location>
        <begin position="126"/>
        <end position="135"/>
    </location>
    <ligand>
        <name>FAD</name>
        <dbReference type="ChEBI" id="CHEBI:57692"/>
    </ligand>
</feature>
<dbReference type="RefSeq" id="WP_088861015.1">
    <property type="nucleotide sequence ID" value="NZ_CP022115.1"/>
</dbReference>
<evidence type="ECO:0000259" key="15">
    <source>
        <dbReference type="Pfam" id="PF00441"/>
    </source>
</evidence>
<gene>
    <name evidence="18" type="ORF">LHGZ1_2114</name>
</gene>
<dbReference type="FunFam" id="2.40.110.10:FF:000004">
    <property type="entry name" value="Isovaleryl-CoA dehydrogenase, mitochondrial"/>
    <property type="match status" value="1"/>
</dbReference>
<dbReference type="Pfam" id="PF02770">
    <property type="entry name" value="Acyl-CoA_dh_M"/>
    <property type="match status" value="1"/>
</dbReference>
<dbReference type="PANTHER" id="PTHR43884">
    <property type="entry name" value="ACYL-COA DEHYDROGENASE"/>
    <property type="match status" value="1"/>
</dbReference>
<dbReference type="InterPro" id="IPR037069">
    <property type="entry name" value="AcylCoA_DH/ox_N_sf"/>
</dbReference>
<evidence type="ECO:0000256" key="1">
    <source>
        <dbReference type="ARBA" id="ARBA00001974"/>
    </source>
</evidence>
<dbReference type="InterPro" id="IPR009100">
    <property type="entry name" value="AcylCoA_DH/oxidase_NM_dom_sf"/>
</dbReference>
<dbReference type="SUPFAM" id="SSF56645">
    <property type="entry name" value="Acyl-CoA dehydrogenase NM domain-like"/>
    <property type="match status" value="1"/>
</dbReference>
<proteinExistence type="inferred from homology"/>
<dbReference type="PANTHER" id="PTHR43884:SF12">
    <property type="entry name" value="ISOVALERYL-COA DEHYDROGENASE, MITOCHONDRIAL-RELATED"/>
    <property type="match status" value="1"/>
</dbReference>
<evidence type="ECO:0000256" key="14">
    <source>
        <dbReference type="RuleBase" id="RU362125"/>
    </source>
</evidence>
<dbReference type="InterPro" id="IPR009075">
    <property type="entry name" value="AcylCo_DH/oxidase_C"/>
</dbReference>
<dbReference type="OrthoDB" id="9770681at2"/>
<feature type="binding site" evidence="12">
    <location>
        <begin position="369"/>
        <end position="370"/>
    </location>
    <ligand>
        <name>substrate</name>
    </ligand>
</feature>
<keyword evidence="9 14" id="KW-0560">Oxidoreductase</keyword>
<feature type="binding site" evidence="13">
    <location>
        <position position="282"/>
    </location>
    <ligand>
        <name>FAD</name>
        <dbReference type="ChEBI" id="CHEBI:57692"/>
    </ligand>
</feature>
<feature type="domain" description="Acyl-CoA dehydrogenase/oxidase C-terminal" evidence="15">
    <location>
        <begin position="232"/>
        <end position="383"/>
    </location>
</feature>
<dbReference type="SUPFAM" id="SSF47203">
    <property type="entry name" value="Acyl-CoA dehydrogenase C-terminal domain-like"/>
    <property type="match status" value="1"/>
</dbReference>
<keyword evidence="7 13" id="KW-0274">FAD</keyword>
<comment type="pathway">
    <text evidence="2">Amino-acid degradation; L-leucine degradation; (S)-3-hydroxy-3-methylglutaryl-CoA from 3-isovaleryl-CoA: step 1/3.</text>
</comment>
<feature type="binding site" evidence="13">
    <location>
        <begin position="342"/>
        <end position="346"/>
    </location>
    <ligand>
        <name>FAD</name>
        <dbReference type="ChEBI" id="CHEBI:57692"/>
    </ligand>
</feature>
<dbReference type="Pfam" id="PF02771">
    <property type="entry name" value="Acyl-CoA_dh_N"/>
    <property type="match status" value="1"/>
</dbReference>
<dbReference type="InterPro" id="IPR034183">
    <property type="entry name" value="IVD"/>
</dbReference>
<dbReference type="PIRSF" id="PIRSF016578">
    <property type="entry name" value="HsaA"/>
    <property type="match status" value="1"/>
</dbReference>
<organism evidence="18 19">
    <name type="scientific">Laribacter hongkongensis</name>
    <dbReference type="NCBI Taxonomy" id="168471"/>
    <lineage>
        <taxon>Bacteria</taxon>
        <taxon>Pseudomonadati</taxon>
        <taxon>Pseudomonadota</taxon>
        <taxon>Betaproteobacteria</taxon>
        <taxon>Neisseriales</taxon>
        <taxon>Aquaspirillaceae</taxon>
        <taxon>Laribacter</taxon>
    </lineage>
</organism>
<keyword evidence="6 14" id="KW-0285">Flavoprotein</keyword>
<dbReference type="Pfam" id="PF00441">
    <property type="entry name" value="Acyl-CoA_dh_1"/>
    <property type="match status" value="1"/>
</dbReference>
<dbReference type="Gene3D" id="2.40.110.10">
    <property type="entry name" value="Butyryl-CoA Dehydrogenase, subunit A, domain 2"/>
    <property type="match status" value="1"/>
</dbReference>
<dbReference type="InterPro" id="IPR006089">
    <property type="entry name" value="Acyl-CoA_DH_CS"/>
</dbReference>
<evidence type="ECO:0000256" key="3">
    <source>
        <dbReference type="ARBA" id="ARBA00009347"/>
    </source>
</evidence>
<evidence type="ECO:0000256" key="8">
    <source>
        <dbReference type="ARBA" id="ARBA00022946"/>
    </source>
</evidence>
<dbReference type="EC" id="1.3.8.4" evidence="4"/>
<feature type="binding site" evidence="13">
    <location>
        <position position="271"/>
    </location>
    <ligand>
        <name>FAD</name>
        <dbReference type="ChEBI" id="CHEBI:57692"/>
    </ligand>
</feature>
<dbReference type="PROSITE" id="PS00073">
    <property type="entry name" value="ACYL_COA_DH_2"/>
    <property type="match status" value="1"/>
</dbReference>
<evidence type="ECO:0000256" key="13">
    <source>
        <dbReference type="PIRSR" id="PIRSR634183-3"/>
    </source>
</evidence>
<feature type="active site" description="Proton acceptor" evidence="11">
    <location>
        <position position="245"/>
    </location>
</feature>
<feature type="binding site" evidence="12">
    <location>
        <begin position="243"/>
        <end position="246"/>
    </location>
    <ligand>
        <name>substrate</name>
    </ligand>
</feature>
<evidence type="ECO:0000256" key="4">
    <source>
        <dbReference type="ARBA" id="ARBA00012044"/>
    </source>
</evidence>
<evidence type="ECO:0000259" key="17">
    <source>
        <dbReference type="Pfam" id="PF02771"/>
    </source>
</evidence>
<comment type="catalytic activity">
    <reaction evidence="10">
        <text>3-methylbutanoyl-CoA + oxidized [electron-transfer flavoprotein] + H(+) = 3-methylbut-2-enoyl-CoA + reduced [electron-transfer flavoprotein]</text>
        <dbReference type="Rhea" id="RHEA:12276"/>
        <dbReference type="Rhea" id="RHEA-COMP:10685"/>
        <dbReference type="Rhea" id="RHEA-COMP:10686"/>
        <dbReference type="ChEBI" id="CHEBI:15378"/>
        <dbReference type="ChEBI" id="CHEBI:57344"/>
        <dbReference type="ChEBI" id="CHEBI:57345"/>
        <dbReference type="ChEBI" id="CHEBI:57692"/>
        <dbReference type="ChEBI" id="CHEBI:58307"/>
        <dbReference type="EC" id="1.3.8.4"/>
    </reaction>
</comment>
<dbReference type="GO" id="GO:0050660">
    <property type="term" value="F:flavin adenine dinucleotide binding"/>
    <property type="evidence" value="ECO:0007669"/>
    <property type="project" value="InterPro"/>
</dbReference>
<dbReference type="EMBL" id="CP022115">
    <property type="protein sequence ID" value="ASJ24945.1"/>
    <property type="molecule type" value="Genomic_DNA"/>
</dbReference>
<dbReference type="PROSITE" id="PS00072">
    <property type="entry name" value="ACYL_COA_DH_1"/>
    <property type="match status" value="1"/>
</dbReference>
<evidence type="ECO:0000256" key="10">
    <source>
        <dbReference type="ARBA" id="ARBA00052875"/>
    </source>
</evidence>
<dbReference type="Gene3D" id="1.10.540.10">
    <property type="entry name" value="Acyl-CoA dehydrogenase/oxidase, N-terminal domain"/>
    <property type="match status" value="1"/>
</dbReference>
<feature type="domain" description="Acyl-CoA dehydrogenase/oxidase N-terminal" evidence="17">
    <location>
        <begin position="10"/>
        <end position="120"/>
    </location>
</feature>
<feature type="domain" description="Acyl-CoA oxidase/dehydrogenase middle" evidence="16">
    <location>
        <begin position="125"/>
        <end position="220"/>
    </location>
</feature>
<comment type="similarity">
    <text evidence="3 14">Belongs to the acyl-CoA dehydrogenase family.</text>
</comment>
<evidence type="ECO:0000256" key="12">
    <source>
        <dbReference type="PIRSR" id="PIRSR634183-2"/>
    </source>
</evidence>
<protein>
    <recommendedName>
        <fullName evidence="5">Isovaleryl-CoA dehydrogenase, mitochondrial</fullName>
        <ecNumber evidence="4">1.3.8.4</ecNumber>
    </recommendedName>
</protein>
<comment type="cofactor">
    <cofactor evidence="1 13 14">
        <name>FAD</name>
        <dbReference type="ChEBI" id="CHEBI:57692"/>
    </cofactor>
</comment>
<dbReference type="Gene3D" id="1.20.140.10">
    <property type="entry name" value="Butyryl-CoA Dehydrogenase, subunit A, domain 3"/>
    <property type="match status" value="1"/>
</dbReference>
<feature type="binding site" evidence="13">
    <location>
        <begin position="159"/>
        <end position="161"/>
    </location>
    <ligand>
        <name>FAD</name>
        <dbReference type="ChEBI" id="CHEBI:57692"/>
    </ligand>
</feature>
<evidence type="ECO:0000256" key="11">
    <source>
        <dbReference type="PIRSR" id="PIRSR634183-1"/>
    </source>
</evidence>
<dbReference type="Proteomes" id="UP000197424">
    <property type="component" value="Chromosome"/>
</dbReference>
<evidence type="ECO:0000256" key="9">
    <source>
        <dbReference type="ARBA" id="ARBA00023002"/>
    </source>
</evidence>
<evidence type="ECO:0000256" key="6">
    <source>
        <dbReference type="ARBA" id="ARBA00022630"/>
    </source>
</evidence>
<dbReference type="InterPro" id="IPR046373">
    <property type="entry name" value="Acyl-CoA_Oxase/DH_mid-dom_sf"/>
</dbReference>
<dbReference type="FunFam" id="1.20.140.10:FF:000003">
    <property type="entry name" value="isovaleryl-CoA dehydrogenase, mitochondrial"/>
    <property type="match status" value="1"/>
</dbReference>
<feature type="binding site" evidence="13">
    <location>
        <begin position="371"/>
        <end position="373"/>
    </location>
    <ligand>
        <name>FAD</name>
        <dbReference type="ChEBI" id="CHEBI:57692"/>
    </ligand>
</feature>
<dbReference type="InterPro" id="IPR013786">
    <property type="entry name" value="AcylCoA_DH/ox_N"/>
</dbReference>
<evidence type="ECO:0000313" key="19">
    <source>
        <dbReference type="Proteomes" id="UP000197424"/>
    </source>
</evidence>
<reference evidence="19" key="1">
    <citation type="submission" date="2017-06" db="EMBL/GenBank/DDBJ databases">
        <title>Whole genome sequence of Laribacter hongkongensis LHGZ1.</title>
        <authorList>
            <person name="Chen D."/>
            <person name="Wu H."/>
            <person name="Chen J."/>
        </authorList>
    </citation>
    <scope>NUCLEOTIDE SEQUENCE [LARGE SCALE GENOMIC DNA]</scope>
    <source>
        <strain evidence="19">LHGZ1</strain>
    </source>
</reference>
<dbReference type="CDD" id="cd01156">
    <property type="entry name" value="IVD"/>
    <property type="match status" value="1"/>
</dbReference>
<dbReference type="GO" id="GO:0008470">
    <property type="term" value="F:3-methylbutanoyl-CoA dehydrogenase activity"/>
    <property type="evidence" value="ECO:0007669"/>
    <property type="project" value="UniProtKB-EC"/>
</dbReference>
<evidence type="ECO:0000256" key="7">
    <source>
        <dbReference type="ARBA" id="ARBA00022827"/>
    </source>
</evidence>
<accession>A0A248LK71</accession>
<dbReference type="FunFam" id="1.10.540.10:FF:000007">
    <property type="entry name" value="Isovaleryl-CoA dehydrogenase, mitochondrial"/>
    <property type="match status" value="1"/>
</dbReference>
<evidence type="ECO:0000256" key="2">
    <source>
        <dbReference type="ARBA" id="ARBA00004898"/>
    </source>
</evidence>